<evidence type="ECO:0000259" key="7">
    <source>
        <dbReference type="PROSITE" id="PS51898"/>
    </source>
</evidence>
<dbReference type="PROSITE" id="PS51898">
    <property type="entry name" value="TYR_RECOMBINASE"/>
    <property type="match status" value="1"/>
</dbReference>
<dbReference type="EMBL" id="AWQQ01000038">
    <property type="protein sequence ID" value="PHJ38986.1"/>
    <property type="molecule type" value="Genomic_DNA"/>
</dbReference>
<dbReference type="InterPro" id="IPR028259">
    <property type="entry name" value="AP2-like_int_N"/>
</dbReference>
<evidence type="ECO:0000256" key="5">
    <source>
        <dbReference type="ARBA" id="ARBA00023172"/>
    </source>
</evidence>
<keyword evidence="5" id="KW-0233">DNA recombination</keyword>
<evidence type="ECO:0000313" key="10">
    <source>
        <dbReference type="Proteomes" id="UP000222564"/>
    </source>
</evidence>
<evidence type="ECO:0000256" key="6">
    <source>
        <dbReference type="PROSITE-ProRule" id="PRU01248"/>
    </source>
</evidence>
<dbReference type="CDD" id="cd01189">
    <property type="entry name" value="INT_ICEBs1_C_like"/>
    <property type="match status" value="1"/>
</dbReference>
<dbReference type="PANTHER" id="PTHR30349">
    <property type="entry name" value="PHAGE INTEGRASE-RELATED"/>
    <property type="match status" value="1"/>
</dbReference>
<name>A0A2C6MHT5_9FIRM</name>
<evidence type="ECO:0000256" key="4">
    <source>
        <dbReference type="ARBA" id="ARBA00023125"/>
    </source>
</evidence>
<dbReference type="PROSITE" id="PS51900">
    <property type="entry name" value="CB"/>
    <property type="match status" value="1"/>
</dbReference>
<dbReference type="Pfam" id="PF00589">
    <property type="entry name" value="Phage_integrase"/>
    <property type="match status" value="1"/>
</dbReference>
<dbReference type="Gene3D" id="1.10.443.10">
    <property type="entry name" value="Intergrase catalytic core"/>
    <property type="match status" value="1"/>
</dbReference>
<dbReference type="InterPro" id="IPR013762">
    <property type="entry name" value="Integrase-like_cat_sf"/>
</dbReference>
<evidence type="ECO:0000313" key="9">
    <source>
        <dbReference type="EMBL" id="PHJ38986.1"/>
    </source>
</evidence>
<dbReference type="InterPro" id="IPR002104">
    <property type="entry name" value="Integrase_catalytic"/>
</dbReference>
<sequence>MPGHLEKRSRDTWTIVIDVGRDPSSGKRKRIYRAFRGTKKAAEIEMARLLTELEQGLFVEPVKLTLGEYLKKWLNDYAKISVAPKTFLRYQEIILKCMLPELGQIAVEKLKPLHLQNYYAKMLESGRQDGKGGLSPTTVLQHHRILHRALEMAVKWQVIARNVADAVEPPKKTKHKITPLDESQVFQLIKAAETTPFFSQVVLAVFTGMRRGEIYGLRWPDIDFVSGTISIKQAAQYTKEKGIFFKVPKSEKSIRTIDVSPYVLEVLKKEKVKQNKARLAAGENYKNLKIWCLLNRMDNPSTRTAYPPGFPNSW</sequence>
<proteinExistence type="inferred from homology"/>
<reference evidence="9 10" key="1">
    <citation type="submission" date="2013-09" db="EMBL/GenBank/DDBJ databases">
        <title>Biodegradation of hydrocarbons in the deep terrestrial subsurface : characterization of a microbial consortium composed of two Desulfotomaculum species originating from a deep geological formation.</title>
        <authorList>
            <person name="Aullo T."/>
            <person name="Berlendis S."/>
            <person name="Lascourreges J.-F."/>
            <person name="Dessort D."/>
            <person name="Saint-Laurent S."/>
            <person name="Schraauwers B."/>
            <person name="Mas J."/>
            <person name="Magot M."/>
            <person name="Ranchou-Peyruse A."/>
        </authorList>
    </citation>
    <scope>NUCLEOTIDE SEQUENCE [LARGE SCALE GENOMIC DNA]</scope>
    <source>
        <strain evidence="9 10">Bs107</strain>
    </source>
</reference>
<feature type="domain" description="Tyr recombinase" evidence="7">
    <location>
        <begin position="175"/>
        <end position="314"/>
    </location>
</feature>
<dbReference type="InterPro" id="IPR050090">
    <property type="entry name" value="Tyrosine_recombinase_XerCD"/>
</dbReference>
<comment type="similarity">
    <text evidence="2">Belongs to the 'phage' integrase family.</text>
</comment>
<dbReference type="InterPro" id="IPR044068">
    <property type="entry name" value="CB"/>
</dbReference>
<dbReference type="AlphaFoldDB" id="A0A2C6MHT5"/>
<feature type="domain" description="Core-binding (CB)" evidence="8">
    <location>
        <begin position="64"/>
        <end position="154"/>
    </location>
</feature>
<evidence type="ECO:0000256" key="3">
    <source>
        <dbReference type="ARBA" id="ARBA00022908"/>
    </source>
</evidence>
<dbReference type="OrthoDB" id="9785687at2"/>
<evidence type="ECO:0000256" key="1">
    <source>
        <dbReference type="ARBA" id="ARBA00003283"/>
    </source>
</evidence>
<protein>
    <recommendedName>
        <fullName evidence="11">Site-specific integrase</fullName>
    </recommendedName>
</protein>
<dbReference type="InterPro" id="IPR004107">
    <property type="entry name" value="Integrase_SAM-like_N"/>
</dbReference>
<dbReference type="Pfam" id="PF14659">
    <property type="entry name" value="Phage_int_SAM_3"/>
    <property type="match status" value="1"/>
</dbReference>
<dbReference type="GO" id="GO:0003677">
    <property type="term" value="F:DNA binding"/>
    <property type="evidence" value="ECO:0007669"/>
    <property type="project" value="UniProtKB-UniRule"/>
</dbReference>
<dbReference type="PANTHER" id="PTHR30349:SF91">
    <property type="entry name" value="INTA PROTEIN"/>
    <property type="match status" value="1"/>
</dbReference>
<comment type="caution">
    <text evidence="9">The sequence shown here is derived from an EMBL/GenBank/DDBJ whole genome shotgun (WGS) entry which is preliminary data.</text>
</comment>
<organism evidence="9 10">
    <name type="scientific">Desulforamulus profundi</name>
    <dbReference type="NCBI Taxonomy" id="1383067"/>
    <lineage>
        <taxon>Bacteria</taxon>
        <taxon>Bacillati</taxon>
        <taxon>Bacillota</taxon>
        <taxon>Clostridia</taxon>
        <taxon>Eubacteriales</taxon>
        <taxon>Peptococcaceae</taxon>
        <taxon>Desulforamulus</taxon>
    </lineage>
</organism>
<dbReference type="Pfam" id="PF14657">
    <property type="entry name" value="Arm-DNA-bind_4"/>
    <property type="match status" value="1"/>
</dbReference>
<keyword evidence="10" id="KW-1185">Reference proteome</keyword>
<evidence type="ECO:0008006" key="11">
    <source>
        <dbReference type="Google" id="ProtNLM"/>
    </source>
</evidence>
<comment type="function">
    <text evidence="1">Site-specific tyrosine recombinase, which acts by catalyzing the cutting and rejoining of the recombining DNA molecules.</text>
</comment>
<dbReference type="SUPFAM" id="SSF56349">
    <property type="entry name" value="DNA breaking-rejoining enzymes"/>
    <property type="match status" value="1"/>
</dbReference>
<accession>A0A2C6MHT5</accession>
<keyword evidence="3" id="KW-0229">DNA integration</keyword>
<dbReference type="Proteomes" id="UP000222564">
    <property type="component" value="Unassembled WGS sequence"/>
</dbReference>
<dbReference type="Gene3D" id="1.10.150.130">
    <property type="match status" value="1"/>
</dbReference>
<dbReference type="RefSeq" id="WP_099082547.1">
    <property type="nucleotide sequence ID" value="NZ_AWQQ01000038.1"/>
</dbReference>
<evidence type="ECO:0000259" key="8">
    <source>
        <dbReference type="PROSITE" id="PS51900"/>
    </source>
</evidence>
<dbReference type="GO" id="GO:0015074">
    <property type="term" value="P:DNA integration"/>
    <property type="evidence" value="ECO:0007669"/>
    <property type="project" value="UniProtKB-KW"/>
</dbReference>
<dbReference type="InterPro" id="IPR011010">
    <property type="entry name" value="DNA_brk_join_enz"/>
</dbReference>
<gene>
    <name evidence="9" type="ORF">P378_06245</name>
</gene>
<keyword evidence="4 6" id="KW-0238">DNA-binding</keyword>
<dbReference type="InterPro" id="IPR010998">
    <property type="entry name" value="Integrase_recombinase_N"/>
</dbReference>
<dbReference type="GO" id="GO:0006310">
    <property type="term" value="P:DNA recombination"/>
    <property type="evidence" value="ECO:0007669"/>
    <property type="project" value="UniProtKB-KW"/>
</dbReference>
<evidence type="ECO:0000256" key="2">
    <source>
        <dbReference type="ARBA" id="ARBA00008857"/>
    </source>
</evidence>